<evidence type="ECO:0000256" key="5">
    <source>
        <dbReference type="ARBA" id="ARBA00022723"/>
    </source>
</evidence>
<keyword evidence="7" id="KW-0539">Nucleus</keyword>
<feature type="domain" description="SET" evidence="9">
    <location>
        <begin position="629"/>
        <end position="758"/>
    </location>
</feature>
<dbReference type="GO" id="GO:0042054">
    <property type="term" value="F:histone methyltransferase activity"/>
    <property type="evidence" value="ECO:0007669"/>
    <property type="project" value="InterPro"/>
</dbReference>
<evidence type="ECO:0000256" key="1">
    <source>
        <dbReference type="ARBA" id="ARBA00004123"/>
    </source>
</evidence>
<keyword evidence="10" id="KW-0489">Methyltransferase</keyword>
<dbReference type="AlphaFoldDB" id="A0A5B6VII3"/>
<evidence type="ECO:0000256" key="6">
    <source>
        <dbReference type="ARBA" id="ARBA00022833"/>
    </source>
</evidence>
<keyword evidence="11" id="KW-1185">Reference proteome</keyword>
<reference evidence="11" key="1">
    <citation type="journal article" date="2019" name="Plant Biotechnol. J.">
        <title>Genome sequencing of the Australian wild diploid species Gossypium australe highlights disease resistance and delayed gland morphogenesis.</title>
        <authorList>
            <person name="Cai Y."/>
            <person name="Cai X."/>
            <person name="Wang Q."/>
            <person name="Wang P."/>
            <person name="Zhang Y."/>
            <person name="Cai C."/>
            <person name="Xu Y."/>
            <person name="Wang K."/>
            <person name="Zhou Z."/>
            <person name="Wang C."/>
            <person name="Geng S."/>
            <person name="Li B."/>
            <person name="Dong Q."/>
            <person name="Hou Y."/>
            <person name="Wang H."/>
            <person name="Ai P."/>
            <person name="Liu Z."/>
            <person name="Yi F."/>
            <person name="Sun M."/>
            <person name="An G."/>
            <person name="Cheng J."/>
            <person name="Zhang Y."/>
            <person name="Shi Q."/>
            <person name="Xie Y."/>
            <person name="Shi X."/>
            <person name="Chang Y."/>
            <person name="Huang F."/>
            <person name="Chen Y."/>
            <person name="Hong S."/>
            <person name="Mi L."/>
            <person name="Sun Q."/>
            <person name="Zhang L."/>
            <person name="Zhou B."/>
            <person name="Peng R."/>
            <person name="Zhang X."/>
            <person name="Liu F."/>
        </authorList>
    </citation>
    <scope>NUCLEOTIDE SEQUENCE [LARGE SCALE GENOMIC DNA]</scope>
    <source>
        <strain evidence="11">cv. PA1801</strain>
    </source>
</reference>
<feature type="region of interest" description="Disordered" evidence="8">
    <location>
        <begin position="150"/>
        <end position="204"/>
    </location>
</feature>
<gene>
    <name evidence="10" type="ORF">EPI10_014720</name>
</gene>
<dbReference type="CDD" id="cd10538">
    <property type="entry name" value="SET_SETDB-like"/>
    <property type="match status" value="1"/>
</dbReference>
<dbReference type="SMART" id="SM00468">
    <property type="entry name" value="PreSET"/>
    <property type="match status" value="1"/>
</dbReference>
<proteinExistence type="predicted"/>
<dbReference type="GO" id="GO:0005634">
    <property type="term" value="C:nucleus"/>
    <property type="evidence" value="ECO:0007669"/>
    <property type="project" value="UniProtKB-SubCell"/>
</dbReference>
<dbReference type="InterPro" id="IPR046341">
    <property type="entry name" value="SET_dom_sf"/>
</dbReference>
<dbReference type="InterPro" id="IPR007728">
    <property type="entry name" value="Pre-SET_dom"/>
</dbReference>
<keyword evidence="3" id="KW-0158">Chromosome</keyword>
<protein>
    <submittedName>
        <fullName evidence="10">Putative inactive histone-lysine N-methyltransferase SUVR1 isoform X2</fullName>
    </submittedName>
</protein>
<dbReference type="Pfam" id="PF00856">
    <property type="entry name" value="SET"/>
    <property type="match status" value="1"/>
</dbReference>
<feature type="region of interest" description="Disordered" evidence="8">
    <location>
        <begin position="58"/>
        <end position="87"/>
    </location>
</feature>
<dbReference type="SUPFAM" id="SSF82199">
    <property type="entry name" value="SET domain"/>
    <property type="match status" value="1"/>
</dbReference>
<dbReference type="PANTHER" id="PTHR46450:SF1">
    <property type="entry name" value="INACTIVE HISTONE-LYSINE N-METHYLTRANSFERASE SUVR1-RELATED"/>
    <property type="match status" value="1"/>
</dbReference>
<dbReference type="SMART" id="SM00317">
    <property type="entry name" value="SET"/>
    <property type="match status" value="1"/>
</dbReference>
<dbReference type="PANTHER" id="PTHR46450">
    <property type="entry name" value="INACTIVE HISTONE-LYSINE N-METHYLTRANSFERASE SUVR1-RELATED"/>
    <property type="match status" value="1"/>
</dbReference>
<dbReference type="GO" id="GO:0008270">
    <property type="term" value="F:zinc ion binding"/>
    <property type="evidence" value="ECO:0007669"/>
    <property type="project" value="InterPro"/>
</dbReference>
<dbReference type="InterPro" id="IPR025776">
    <property type="entry name" value="SUVR4/1/2"/>
</dbReference>
<dbReference type="FunFam" id="2.170.270.10:FF:000046">
    <property type="entry name" value="SET-domain containing protein lysine methyltransferase family protein"/>
    <property type="match status" value="1"/>
</dbReference>
<dbReference type="PROSITE" id="PS50280">
    <property type="entry name" value="SET"/>
    <property type="match status" value="1"/>
</dbReference>
<dbReference type="Gene3D" id="1.10.8.850">
    <property type="entry name" value="Histone-lysine N methyltransferase , C-terminal domain-like"/>
    <property type="match status" value="1"/>
</dbReference>
<evidence type="ECO:0000256" key="2">
    <source>
        <dbReference type="ARBA" id="ARBA00004286"/>
    </source>
</evidence>
<evidence type="ECO:0000256" key="3">
    <source>
        <dbReference type="ARBA" id="ARBA00022454"/>
    </source>
</evidence>
<name>A0A5B6VII3_9ROSI</name>
<keyword evidence="4 10" id="KW-0808">Transferase</keyword>
<dbReference type="EMBL" id="SMMG02000006">
    <property type="protein sequence ID" value="KAA3468876.1"/>
    <property type="molecule type" value="Genomic_DNA"/>
</dbReference>
<feature type="compositionally biased region" description="Basic and acidic residues" evidence="8">
    <location>
        <begin position="60"/>
        <end position="72"/>
    </location>
</feature>
<dbReference type="GO" id="GO:0005694">
    <property type="term" value="C:chromosome"/>
    <property type="evidence" value="ECO:0007669"/>
    <property type="project" value="UniProtKB-SubCell"/>
</dbReference>
<comment type="caution">
    <text evidence="10">The sequence shown here is derived from an EMBL/GenBank/DDBJ whole genome shotgun (WGS) entry which is preliminary data.</text>
</comment>
<dbReference type="InterPro" id="IPR001214">
    <property type="entry name" value="SET_dom"/>
</dbReference>
<evidence type="ECO:0000256" key="4">
    <source>
        <dbReference type="ARBA" id="ARBA00022679"/>
    </source>
</evidence>
<evidence type="ECO:0000256" key="8">
    <source>
        <dbReference type="SAM" id="MobiDB-lite"/>
    </source>
</evidence>
<accession>A0A5B6VII3</accession>
<evidence type="ECO:0000259" key="9">
    <source>
        <dbReference type="PROSITE" id="PS50280"/>
    </source>
</evidence>
<dbReference type="PROSITE" id="PS51580">
    <property type="entry name" value="SAM_MT43_3"/>
    <property type="match status" value="1"/>
</dbReference>
<keyword evidence="5" id="KW-0479">Metal-binding</keyword>
<dbReference type="Pfam" id="PF10440">
    <property type="entry name" value="WIYLD"/>
    <property type="match status" value="1"/>
</dbReference>
<comment type="subcellular location">
    <subcellularLocation>
        <location evidence="2">Chromosome</location>
    </subcellularLocation>
    <subcellularLocation>
        <location evidence="1">Nucleus</location>
    </subcellularLocation>
</comment>
<keyword evidence="6" id="KW-0862">Zinc</keyword>
<dbReference type="InterPro" id="IPR018848">
    <property type="entry name" value="WIYLD_domain"/>
</dbReference>
<dbReference type="InterPro" id="IPR043017">
    <property type="entry name" value="WIYLD_dom_sf"/>
</dbReference>
<dbReference type="Gene3D" id="2.170.270.10">
    <property type="entry name" value="SET domain"/>
    <property type="match status" value="1"/>
</dbReference>
<evidence type="ECO:0000313" key="11">
    <source>
        <dbReference type="Proteomes" id="UP000325315"/>
    </source>
</evidence>
<evidence type="ECO:0000313" key="10">
    <source>
        <dbReference type="EMBL" id="KAA3468876.1"/>
    </source>
</evidence>
<dbReference type="OrthoDB" id="308383at2759"/>
<dbReference type="Proteomes" id="UP000325315">
    <property type="component" value="Unassembled WGS sequence"/>
</dbReference>
<organism evidence="10 11">
    <name type="scientific">Gossypium australe</name>
    <dbReference type="NCBI Taxonomy" id="47621"/>
    <lineage>
        <taxon>Eukaryota</taxon>
        <taxon>Viridiplantae</taxon>
        <taxon>Streptophyta</taxon>
        <taxon>Embryophyta</taxon>
        <taxon>Tracheophyta</taxon>
        <taxon>Spermatophyta</taxon>
        <taxon>Magnoliopsida</taxon>
        <taxon>eudicotyledons</taxon>
        <taxon>Gunneridae</taxon>
        <taxon>Pentapetalae</taxon>
        <taxon>rosids</taxon>
        <taxon>malvids</taxon>
        <taxon>Malvales</taxon>
        <taxon>Malvaceae</taxon>
        <taxon>Malvoideae</taxon>
        <taxon>Gossypium</taxon>
    </lineage>
</organism>
<sequence length="797" mass="88723">MAPNPRVVQAFRTMKEIGISEEKVKPVLKKLLKLYDKNWELIESENYRVLADAIFEEEDSKVSEPKKSNAHDEDIDEEGSTPDELVRPLKRARLKNQEGLATCSHTNGSSNVAGTLLKEPKVEENEIPPACLQHQSLQSNVGNIRTEILPASPGLVSPQPPSHAPVSPHHHGRDKGKQIVEPRPNYKGKEPMSPHVASKGKGPERASVALRIKDPAPEPGIIPNNRVSATQALIIPKEEPFTDDMPQDEVPLAVIQPDSLSGRDFAIGDFSTEKSNWLEPPESLHAAEIAGAGASASGSERHTSCEHATVPDEIPSILEIASSQLGEVTISLSYNSALGRPNFQLPSIDELRGLMELRCLQSYKLIDPNFDVIKILTDMCECISELATNSSNQSQEGNEMPALDVLKKSPTRGDAEKNKENGCCEAAMMLNESFDNHCSANGFVDNVGRKELVVAPQHHLTSNELRRVLDASDITKGEENFEISWVNEINKEFPTPFQYISDNLVFQNAHVSFSLSRIGDERCCPTCLGDCLLSQKPCACACQAGGKFAYTPEGVIKEDFLEECISMTRDPQKQCLLNCTECPLERSKADDFPEPCKGHLQRKVIKECWIKCGCNKQCGNRVVQRGVNYKLQVFLTPDGKGWGLRTLENLPKGAFVCEFVGEILTIPELYARNREKHTSPVLLDAYWGLKGVPKDEEALCLDATCYGNVARFINHRCLDANLIEIPVEVETPEFHYYHLAFFTTREVHALEELTWDYGIDFDDLDHHVKTFQCRCGSKFCRNMKRSTSKVQVCDEMS</sequence>
<dbReference type="GO" id="GO:0032259">
    <property type="term" value="P:methylation"/>
    <property type="evidence" value="ECO:0007669"/>
    <property type="project" value="UniProtKB-KW"/>
</dbReference>
<evidence type="ECO:0000256" key="7">
    <source>
        <dbReference type="ARBA" id="ARBA00023242"/>
    </source>
</evidence>